<sequence>MSVAPCERMERDFNLIGGMGSRKEGQRSDAGAPDDYVFPGAPIAFVKPMVEGAEEVIRNATTLGPQRGSSAAVALNVW</sequence>
<accession>A0A1I3S9H5</accession>
<dbReference type="AlphaFoldDB" id="A0A1I3S9H5"/>
<protein>
    <submittedName>
        <fullName evidence="1">Uncharacterized protein</fullName>
    </submittedName>
</protein>
<gene>
    <name evidence="1" type="ORF">SAMN03080618_03272</name>
</gene>
<name>A0A1I3S9H5_9HYPH</name>
<reference evidence="2" key="1">
    <citation type="submission" date="2016-10" db="EMBL/GenBank/DDBJ databases">
        <authorList>
            <person name="Varghese N."/>
            <person name="Submissions S."/>
        </authorList>
    </citation>
    <scope>NUCLEOTIDE SEQUENCE [LARGE SCALE GENOMIC DNA]</scope>
    <source>
        <strain evidence="2">DSM 21857</strain>
    </source>
</reference>
<keyword evidence="2" id="KW-1185">Reference proteome</keyword>
<dbReference type="Proteomes" id="UP000242763">
    <property type="component" value="Unassembled WGS sequence"/>
</dbReference>
<evidence type="ECO:0000313" key="1">
    <source>
        <dbReference type="EMBL" id="SFJ54259.1"/>
    </source>
</evidence>
<proteinExistence type="predicted"/>
<organism evidence="1 2">
    <name type="scientific">Aquamicrobium aerolatum DSM 21857</name>
    <dbReference type="NCBI Taxonomy" id="1121003"/>
    <lineage>
        <taxon>Bacteria</taxon>
        <taxon>Pseudomonadati</taxon>
        <taxon>Pseudomonadota</taxon>
        <taxon>Alphaproteobacteria</taxon>
        <taxon>Hyphomicrobiales</taxon>
        <taxon>Phyllobacteriaceae</taxon>
        <taxon>Aerobium</taxon>
    </lineage>
</organism>
<dbReference type="EMBL" id="FORF01000027">
    <property type="protein sequence ID" value="SFJ54259.1"/>
    <property type="molecule type" value="Genomic_DNA"/>
</dbReference>
<dbReference type="STRING" id="1121003.SAMN03080618_03272"/>
<evidence type="ECO:0000313" key="2">
    <source>
        <dbReference type="Proteomes" id="UP000242763"/>
    </source>
</evidence>